<dbReference type="SMART" id="SM00283">
    <property type="entry name" value="MA"/>
    <property type="match status" value="1"/>
</dbReference>
<dbReference type="AlphaFoldDB" id="A0A7S7LXJ4"/>
<evidence type="ECO:0000256" key="3">
    <source>
        <dbReference type="SAM" id="Phobius"/>
    </source>
</evidence>
<dbReference type="SUPFAM" id="SSF58104">
    <property type="entry name" value="Methyl-accepting chemotaxis protein (MCP) signaling domain"/>
    <property type="match status" value="1"/>
</dbReference>
<evidence type="ECO:0000313" key="5">
    <source>
        <dbReference type="EMBL" id="QOY52429.1"/>
    </source>
</evidence>
<dbReference type="PANTHER" id="PTHR32089">
    <property type="entry name" value="METHYL-ACCEPTING CHEMOTAXIS PROTEIN MCPB"/>
    <property type="match status" value="1"/>
</dbReference>
<evidence type="ECO:0000256" key="2">
    <source>
        <dbReference type="PROSITE-ProRule" id="PRU00284"/>
    </source>
</evidence>
<reference evidence="5 6" key="1">
    <citation type="submission" date="2020-05" db="EMBL/GenBank/DDBJ databases">
        <title>Sulfurimonas marisnigri, sp. nov., and Sulfurimonas baltica, sp. nov., manganese oxide reducing chemolithoautotrophs of the class Epsilonproteobacteria isolated from the pelagic redoxclines of the Black and Baltic Seas and emended description of the genus Sulfurimonas.</title>
        <authorList>
            <person name="Henkel J.V."/>
            <person name="Laudan C."/>
            <person name="Werner J."/>
            <person name="Neu T."/>
            <person name="Plewe S."/>
            <person name="Sproer C."/>
            <person name="Bunk B."/>
            <person name="Schulz-Vogt H.N."/>
        </authorList>
    </citation>
    <scope>NUCLEOTIDE SEQUENCE [LARGE SCALE GENOMIC DNA]</scope>
    <source>
        <strain evidence="5 6">GD2</strain>
    </source>
</reference>
<proteinExistence type="predicted"/>
<dbReference type="InterPro" id="IPR004089">
    <property type="entry name" value="MCPsignal_dom"/>
</dbReference>
<accession>A0A7S7LXJ4</accession>
<keyword evidence="3" id="KW-0812">Transmembrane</keyword>
<sequence length="539" mass="59217">MLNNFKIKNIIIAVSGLVFAILFISFFLNHYSVRDIEKKSNEQIEVVLPNIYDFLELQLSVVQIQQWLTDISATRAAEGVDDGFDEAAKYFKSANKITDRLVATHIKIGEEEMANKLKKFKSDMQNYYNVGVEMANAYIKDGPTEGNKLMLKLDPYAAKLSDQLGEWVAVYKENSIKSAQNLNKSLSDFELQNIYTSTLLVIVLFIAFGVINKLLSSIKGVDAFLAKVSNIDFTLETGSKNEVTQIIQNISKVMDSFKDFITEAKKSSTENSSISHELSTTSTIVGQKVENVMQIVDNATKKAKNITNEIAISVSYAKENLKSSVKANNNLDEATKEIINLTSSVQETANIEADLAIKIDQLSSDAEQVKDVLNVIGDIADQTNLLALNAAIEAARAGEHGRGFAVVADEVRKLAERTQKSLTEIQSSIGIIVQSISDTSQQMNINSKNIQSLANISSGVEVKITETLNLMHIASEATEKIVVDFEATGISVSAISHEINDANEIVASNARSVEEIAAAAEHLNGLTEQLNKKMEEFKV</sequence>
<evidence type="ECO:0000313" key="6">
    <source>
        <dbReference type="Proteomes" id="UP000593994"/>
    </source>
</evidence>
<feature type="domain" description="Methyl-accepting transducer" evidence="4">
    <location>
        <begin position="267"/>
        <end position="524"/>
    </location>
</feature>
<organism evidence="5 6">
    <name type="scientific">Candidatus Sulfurimonas baltica</name>
    <dbReference type="NCBI Taxonomy" id="2740404"/>
    <lineage>
        <taxon>Bacteria</taxon>
        <taxon>Pseudomonadati</taxon>
        <taxon>Campylobacterota</taxon>
        <taxon>Epsilonproteobacteria</taxon>
        <taxon>Campylobacterales</taxon>
        <taxon>Sulfurimonadaceae</taxon>
        <taxon>Sulfurimonas</taxon>
    </lineage>
</organism>
<dbReference type="Pfam" id="PF00015">
    <property type="entry name" value="MCPsignal"/>
    <property type="match status" value="1"/>
</dbReference>
<dbReference type="Gene3D" id="1.10.287.950">
    <property type="entry name" value="Methyl-accepting chemotaxis protein"/>
    <property type="match status" value="1"/>
</dbReference>
<evidence type="ECO:0000259" key="4">
    <source>
        <dbReference type="PROSITE" id="PS50111"/>
    </source>
</evidence>
<dbReference type="GO" id="GO:0007165">
    <property type="term" value="P:signal transduction"/>
    <property type="evidence" value="ECO:0007669"/>
    <property type="project" value="UniProtKB-KW"/>
</dbReference>
<dbReference type="EMBL" id="CP054492">
    <property type="protein sequence ID" value="QOY52429.1"/>
    <property type="molecule type" value="Genomic_DNA"/>
</dbReference>
<dbReference type="PROSITE" id="PS50111">
    <property type="entry name" value="CHEMOTAXIS_TRANSDUC_2"/>
    <property type="match status" value="1"/>
</dbReference>
<evidence type="ECO:0000256" key="1">
    <source>
        <dbReference type="ARBA" id="ARBA00023224"/>
    </source>
</evidence>
<keyword evidence="3" id="KW-1133">Transmembrane helix</keyword>
<keyword evidence="6" id="KW-1185">Reference proteome</keyword>
<feature type="transmembrane region" description="Helical" evidence="3">
    <location>
        <begin position="7"/>
        <end position="28"/>
    </location>
</feature>
<keyword evidence="1 2" id="KW-0807">Transducer</keyword>
<protein>
    <submittedName>
        <fullName evidence="5">Methyl-accepting chemotaxis protein</fullName>
    </submittedName>
</protein>
<dbReference type="KEGG" id="sbal:HUE88_01660"/>
<name>A0A7S7LXJ4_9BACT</name>
<gene>
    <name evidence="5" type="ORF">HUE88_01660</name>
</gene>
<dbReference type="GO" id="GO:0016020">
    <property type="term" value="C:membrane"/>
    <property type="evidence" value="ECO:0007669"/>
    <property type="project" value="InterPro"/>
</dbReference>
<dbReference type="Proteomes" id="UP000593994">
    <property type="component" value="Chromosome"/>
</dbReference>
<feature type="transmembrane region" description="Helical" evidence="3">
    <location>
        <begin position="194"/>
        <end position="215"/>
    </location>
</feature>
<dbReference type="PANTHER" id="PTHR32089:SF112">
    <property type="entry name" value="LYSOZYME-LIKE PROTEIN-RELATED"/>
    <property type="match status" value="1"/>
</dbReference>
<keyword evidence="3" id="KW-0472">Membrane</keyword>